<organism evidence="1 2">
    <name type="scientific">Mesorhizobium escarrei</name>
    <dbReference type="NCBI Taxonomy" id="666018"/>
    <lineage>
        <taxon>Bacteria</taxon>
        <taxon>Pseudomonadati</taxon>
        <taxon>Pseudomonadota</taxon>
        <taxon>Alphaproteobacteria</taxon>
        <taxon>Hyphomicrobiales</taxon>
        <taxon>Phyllobacteriaceae</taxon>
        <taxon>Mesorhizobium</taxon>
    </lineage>
</organism>
<name>A0ABM9DNV7_9HYPH</name>
<reference evidence="1 2" key="1">
    <citation type="submission" date="2022-03" db="EMBL/GenBank/DDBJ databases">
        <authorList>
            <person name="Brunel B."/>
        </authorList>
    </citation>
    <scope>NUCLEOTIDE SEQUENCE [LARGE SCALE GENOMIC DNA]</scope>
    <source>
        <strain evidence="1">STM5069sample</strain>
    </source>
</reference>
<keyword evidence="2" id="KW-1185">Reference proteome</keyword>
<gene>
    <name evidence="1" type="ORF">MES5069_180117</name>
</gene>
<evidence type="ECO:0000313" key="2">
    <source>
        <dbReference type="Proteomes" id="UP001153050"/>
    </source>
</evidence>
<comment type="caution">
    <text evidence="1">The sequence shown here is derived from an EMBL/GenBank/DDBJ whole genome shotgun (WGS) entry which is preliminary data.</text>
</comment>
<sequence>MRVGSMAGDAGAALPYVAAARELAAARDGPSGPKVSSSAADPTASAVKGILGEAVQDIELFLPC</sequence>
<accession>A0ABM9DNV7</accession>
<protein>
    <submittedName>
        <fullName evidence="1">Uncharacterized protein</fullName>
    </submittedName>
</protein>
<dbReference type="EMBL" id="CAKXZT010000090">
    <property type="protein sequence ID" value="CAH2397838.1"/>
    <property type="molecule type" value="Genomic_DNA"/>
</dbReference>
<proteinExistence type="predicted"/>
<evidence type="ECO:0000313" key="1">
    <source>
        <dbReference type="EMBL" id="CAH2397838.1"/>
    </source>
</evidence>
<dbReference type="Proteomes" id="UP001153050">
    <property type="component" value="Unassembled WGS sequence"/>
</dbReference>